<organism evidence="1">
    <name type="scientific">marine metagenome</name>
    <dbReference type="NCBI Taxonomy" id="408172"/>
    <lineage>
        <taxon>unclassified sequences</taxon>
        <taxon>metagenomes</taxon>
        <taxon>ecological metagenomes</taxon>
    </lineage>
</organism>
<dbReference type="EMBL" id="UINC01052064">
    <property type="protein sequence ID" value="SVB66951.1"/>
    <property type="molecule type" value="Genomic_DNA"/>
</dbReference>
<dbReference type="PANTHER" id="PTHR45982:SF1">
    <property type="entry name" value="REGULATOR OF CHROMOSOME CONDENSATION"/>
    <property type="match status" value="1"/>
</dbReference>
<feature type="non-terminal residue" evidence="1">
    <location>
        <position position="392"/>
    </location>
</feature>
<dbReference type="Pfam" id="PF13540">
    <property type="entry name" value="RCC1_2"/>
    <property type="match status" value="4"/>
</dbReference>
<proteinExistence type="predicted"/>
<name>A0A382FYD7_9ZZZZ</name>
<dbReference type="PANTHER" id="PTHR45982">
    <property type="entry name" value="REGULATOR OF CHROMOSOME CONDENSATION"/>
    <property type="match status" value="1"/>
</dbReference>
<dbReference type="InterPro" id="IPR011042">
    <property type="entry name" value="6-blade_b-propeller_TolB-like"/>
</dbReference>
<protein>
    <recommendedName>
        <fullName evidence="2">Bulb-type lectin domain-containing protein</fullName>
    </recommendedName>
</protein>
<accession>A0A382FYD7</accession>
<dbReference type="AlphaFoldDB" id="A0A382FYD7"/>
<sequence>MDSLGAINLGTGRTAIAISAGNQHTCALLDGGDVKCWGTGLFGRLGQDSTVHFGRTESETDSSLSMASLGAINLGTGRTATAISASRQHTCALLDGGDVKCWGEGNKGELGQDSTDSVGDGLGEDMDSLGAINLGTGRTAIAISAGNQHTCALLDGGDVKCWGTGLFGRLGQDSTVHFGRTESETDSSLSMASLGAINLGTGRTATAISAGKQHTCALLDGGDVKCWGENISGQLGQDTSGGTEDSRIDIGDGLGEMGALPAIDLGTVGGPVDELSADATPYGFFAKFDKDGKNQWVRQLEGGDSDIRGIAVDSSDNVYITGYFSGTANFDPGGTEELTSNGNEDVFFAKYDTNGIYQWAHDIGGSDGDEGQGIAVDSDGNVYITGKFKGIN</sequence>
<dbReference type="PRINTS" id="PR00633">
    <property type="entry name" value="RCCNDNSATION"/>
</dbReference>
<gene>
    <name evidence="1" type="ORF">METZ01_LOCUS219805</name>
</gene>
<dbReference type="InterPro" id="IPR051553">
    <property type="entry name" value="Ran_GTPase-activating"/>
</dbReference>
<dbReference type="InterPro" id="IPR010620">
    <property type="entry name" value="SBBP_repeat"/>
</dbReference>
<dbReference type="Gene3D" id="2.130.10.30">
    <property type="entry name" value="Regulator of chromosome condensation 1/beta-lactamase-inhibitor protein II"/>
    <property type="match status" value="1"/>
</dbReference>
<evidence type="ECO:0000313" key="1">
    <source>
        <dbReference type="EMBL" id="SVB66951.1"/>
    </source>
</evidence>
<dbReference type="SUPFAM" id="SSF50985">
    <property type="entry name" value="RCC1/BLIP-II"/>
    <property type="match status" value="2"/>
</dbReference>
<dbReference type="GO" id="GO:0005737">
    <property type="term" value="C:cytoplasm"/>
    <property type="evidence" value="ECO:0007669"/>
    <property type="project" value="TreeGrafter"/>
</dbReference>
<dbReference type="GO" id="GO:0005085">
    <property type="term" value="F:guanyl-nucleotide exchange factor activity"/>
    <property type="evidence" value="ECO:0007669"/>
    <property type="project" value="TreeGrafter"/>
</dbReference>
<dbReference type="Pfam" id="PF06739">
    <property type="entry name" value="SBBP"/>
    <property type="match status" value="2"/>
</dbReference>
<dbReference type="Gene3D" id="2.120.10.30">
    <property type="entry name" value="TolB, C-terminal domain"/>
    <property type="match status" value="1"/>
</dbReference>
<dbReference type="InterPro" id="IPR000408">
    <property type="entry name" value="Reg_chr_condens"/>
</dbReference>
<evidence type="ECO:0008006" key="2">
    <source>
        <dbReference type="Google" id="ProtNLM"/>
    </source>
</evidence>
<dbReference type="InterPro" id="IPR009091">
    <property type="entry name" value="RCC1/BLIP-II"/>
</dbReference>
<reference evidence="1" key="1">
    <citation type="submission" date="2018-05" db="EMBL/GenBank/DDBJ databases">
        <authorList>
            <person name="Lanie J.A."/>
            <person name="Ng W.-L."/>
            <person name="Kazmierczak K.M."/>
            <person name="Andrzejewski T.M."/>
            <person name="Davidsen T.M."/>
            <person name="Wayne K.J."/>
            <person name="Tettelin H."/>
            <person name="Glass J.I."/>
            <person name="Rusch D."/>
            <person name="Podicherti R."/>
            <person name="Tsui H.-C.T."/>
            <person name="Winkler M.E."/>
        </authorList>
    </citation>
    <scope>NUCLEOTIDE SEQUENCE</scope>
</reference>
<dbReference type="PROSITE" id="PS50012">
    <property type="entry name" value="RCC1_3"/>
    <property type="match status" value="1"/>
</dbReference>